<sequence>MDPGPMLADPTLMVRADQRGPPHMVTRGRHTRGDRRNRRCVVRCELEGALDALPECSDGQEWDEQQQSAIRAEITRHRAEVLEPAFAIFRDRKVCRPAAPGTMRKEPMASRCNSGSYYREVLDGIDPRFSYLTGASHDLWNHPLSASISSCHDCLLVLYFGNYHPGISSPGCYLVLNTWANSVTIVPPLRATCVTTMSHCGIGTGVAILRHNDYYDYVLVELFPHQDSRTHLASNKATLFLWWSPSSGPLADGQWIRKEVLLPIPATSNQDKDDATRPPTYSFRENMVFAVSTTSLCWVDLRTGILVCDHIDKLNTSTDDEDDRLLFRFIPLPEECVMKPGLLSRERPAEEHRTMICMDPETILFVSMDSYIQGLPIGDTVLMTWTLKFPLTNHWTWEKHSAPSLCVGDLLNDLPVLKESKNDGKTQHIANCPYERKHENGQWGVVELYEVSIDMDRRTHQGDLHIVDRINSLIFPFFPFYF</sequence>
<dbReference type="Gramene" id="OBART01G19970.1">
    <property type="protein sequence ID" value="OBART01G19970.1"/>
    <property type="gene ID" value="OBART01G19970"/>
</dbReference>
<name>A0A0D3EQB4_9ORYZ</name>
<dbReference type="HOGENOM" id="CLU_516209_0_0_1"/>
<reference evidence="2" key="2">
    <citation type="submission" date="2015-03" db="UniProtKB">
        <authorList>
            <consortium name="EnsemblPlants"/>
        </authorList>
    </citation>
    <scope>IDENTIFICATION</scope>
</reference>
<dbReference type="InterPro" id="IPR011676">
    <property type="entry name" value="DUF1618"/>
</dbReference>
<dbReference type="eggNOG" id="ENOG502R7MF">
    <property type="taxonomic scope" value="Eukaryota"/>
</dbReference>
<organism evidence="2">
    <name type="scientific">Oryza barthii</name>
    <dbReference type="NCBI Taxonomy" id="65489"/>
    <lineage>
        <taxon>Eukaryota</taxon>
        <taxon>Viridiplantae</taxon>
        <taxon>Streptophyta</taxon>
        <taxon>Embryophyta</taxon>
        <taxon>Tracheophyta</taxon>
        <taxon>Spermatophyta</taxon>
        <taxon>Magnoliopsida</taxon>
        <taxon>Liliopsida</taxon>
        <taxon>Poales</taxon>
        <taxon>Poaceae</taxon>
        <taxon>BOP clade</taxon>
        <taxon>Oryzoideae</taxon>
        <taxon>Oryzeae</taxon>
        <taxon>Oryzinae</taxon>
        <taxon>Oryza</taxon>
    </lineage>
</organism>
<feature type="domain" description="DUF1618" evidence="1">
    <location>
        <begin position="298"/>
        <end position="411"/>
    </location>
</feature>
<accession>A0A0D3EQB4</accession>
<evidence type="ECO:0000313" key="2">
    <source>
        <dbReference type="EnsemblPlants" id="OBART01G19970.1"/>
    </source>
</evidence>
<evidence type="ECO:0000313" key="3">
    <source>
        <dbReference type="Proteomes" id="UP000026960"/>
    </source>
</evidence>
<dbReference type="PANTHER" id="PTHR33086">
    <property type="entry name" value="OS05G0468200 PROTEIN-RELATED"/>
    <property type="match status" value="1"/>
</dbReference>
<dbReference type="Pfam" id="PF07762">
    <property type="entry name" value="DUF1618"/>
    <property type="match status" value="1"/>
</dbReference>
<dbReference type="Proteomes" id="UP000026960">
    <property type="component" value="Chromosome 1"/>
</dbReference>
<dbReference type="PaxDb" id="65489-OBART01G19970.1"/>
<evidence type="ECO:0000259" key="1">
    <source>
        <dbReference type="Pfam" id="PF07762"/>
    </source>
</evidence>
<reference evidence="2" key="1">
    <citation type="journal article" date="2009" name="Rice">
        <title>De Novo Next Generation Sequencing of Plant Genomes.</title>
        <authorList>
            <person name="Rounsley S."/>
            <person name="Marri P.R."/>
            <person name="Yu Y."/>
            <person name="He R."/>
            <person name="Sisneros N."/>
            <person name="Goicoechea J.L."/>
            <person name="Lee S.J."/>
            <person name="Angelova A."/>
            <person name="Kudrna D."/>
            <person name="Luo M."/>
            <person name="Affourtit J."/>
            <person name="Desany B."/>
            <person name="Knight J."/>
            <person name="Niazi F."/>
            <person name="Egholm M."/>
            <person name="Wing R.A."/>
        </authorList>
    </citation>
    <scope>NUCLEOTIDE SEQUENCE [LARGE SCALE GENOMIC DNA]</scope>
    <source>
        <strain evidence="2">cv. IRGC 105608</strain>
    </source>
</reference>
<protein>
    <recommendedName>
        <fullName evidence="1">DUF1618 domain-containing protein</fullName>
    </recommendedName>
</protein>
<dbReference type="AlphaFoldDB" id="A0A0D3EQB4"/>
<proteinExistence type="predicted"/>
<dbReference type="PANTHER" id="PTHR33086:SF52">
    <property type="entry name" value="OS09G0128900 PROTEIN"/>
    <property type="match status" value="1"/>
</dbReference>
<dbReference type="EnsemblPlants" id="OBART01G19970.1">
    <property type="protein sequence ID" value="OBART01G19970.1"/>
    <property type="gene ID" value="OBART01G19970"/>
</dbReference>
<keyword evidence="3" id="KW-1185">Reference proteome</keyword>